<protein>
    <submittedName>
        <fullName evidence="7">DNA-binding SARP family transcriptional activator</fullName>
    </submittedName>
</protein>
<dbReference type="PANTHER" id="PTHR35807:SF1">
    <property type="entry name" value="TRANSCRIPTIONAL REGULATOR REDD"/>
    <property type="match status" value="1"/>
</dbReference>
<evidence type="ECO:0000256" key="2">
    <source>
        <dbReference type="ARBA" id="ARBA00023015"/>
    </source>
</evidence>
<dbReference type="InterPro" id="IPR005158">
    <property type="entry name" value="BTAD"/>
</dbReference>
<dbReference type="Gene3D" id="1.25.40.10">
    <property type="entry name" value="Tetratricopeptide repeat domain"/>
    <property type="match status" value="1"/>
</dbReference>
<dbReference type="EMBL" id="JAGGMR010000001">
    <property type="protein sequence ID" value="MBP2191012.1"/>
    <property type="molecule type" value="Genomic_DNA"/>
</dbReference>
<comment type="similarity">
    <text evidence="1">Belongs to the AfsR/DnrI/RedD regulatory family.</text>
</comment>
<keyword evidence="8" id="KW-1185">Reference proteome</keyword>
<dbReference type="GO" id="GO:0003677">
    <property type="term" value="F:DNA binding"/>
    <property type="evidence" value="ECO:0007669"/>
    <property type="project" value="UniProtKB-KW"/>
</dbReference>
<keyword evidence="2" id="KW-0805">Transcription regulation</keyword>
<name>A0ABS4QH50_9NOCA</name>
<reference evidence="7 8" key="1">
    <citation type="submission" date="2021-03" db="EMBL/GenBank/DDBJ databases">
        <title>Sequencing the genomes of 1000 actinobacteria strains.</title>
        <authorList>
            <person name="Klenk H.-P."/>
        </authorList>
    </citation>
    <scope>NUCLEOTIDE SEQUENCE [LARGE SCALE GENOMIC DNA]</scope>
    <source>
        <strain evidence="7 8">DSM 45516</strain>
    </source>
</reference>
<feature type="region of interest" description="Disordered" evidence="5">
    <location>
        <begin position="280"/>
        <end position="306"/>
    </location>
</feature>
<comment type="caution">
    <text evidence="7">The sequence shown here is derived from an EMBL/GenBank/DDBJ whole genome shotgun (WGS) entry which is preliminary data.</text>
</comment>
<dbReference type="InterPro" id="IPR001867">
    <property type="entry name" value="OmpR/PhoB-type_DNA-bd"/>
</dbReference>
<evidence type="ECO:0000256" key="1">
    <source>
        <dbReference type="ARBA" id="ARBA00005820"/>
    </source>
</evidence>
<dbReference type="SUPFAM" id="SSF46894">
    <property type="entry name" value="C-terminal effector domain of the bipartite response regulators"/>
    <property type="match status" value="1"/>
</dbReference>
<dbReference type="InterPro" id="IPR036388">
    <property type="entry name" value="WH-like_DNA-bd_sf"/>
</dbReference>
<evidence type="ECO:0000256" key="4">
    <source>
        <dbReference type="ARBA" id="ARBA00023163"/>
    </source>
</evidence>
<dbReference type="Proteomes" id="UP001519325">
    <property type="component" value="Unassembled WGS sequence"/>
</dbReference>
<feature type="domain" description="Bacterial transcriptional activator" evidence="6">
    <location>
        <begin position="131"/>
        <end position="270"/>
    </location>
</feature>
<dbReference type="InterPro" id="IPR011990">
    <property type="entry name" value="TPR-like_helical_dom_sf"/>
</dbReference>
<evidence type="ECO:0000256" key="3">
    <source>
        <dbReference type="ARBA" id="ARBA00023125"/>
    </source>
</evidence>
<dbReference type="Pfam" id="PF00486">
    <property type="entry name" value="Trans_reg_C"/>
    <property type="match status" value="1"/>
</dbReference>
<dbReference type="Gene3D" id="1.10.10.10">
    <property type="entry name" value="Winged helix-like DNA-binding domain superfamily/Winged helix DNA-binding domain"/>
    <property type="match status" value="1"/>
</dbReference>
<dbReference type="PANTHER" id="PTHR35807">
    <property type="entry name" value="TRANSCRIPTIONAL REGULATOR REDD-RELATED"/>
    <property type="match status" value="1"/>
</dbReference>
<accession>A0ABS4QH50</accession>
<dbReference type="InterPro" id="IPR051677">
    <property type="entry name" value="AfsR-DnrI-RedD_regulator"/>
</dbReference>
<keyword evidence="3 7" id="KW-0238">DNA-binding</keyword>
<keyword evidence="4" id="KW-0804">Transcription</keyword>
<proteinExistence type="inferred from homology"/>
<evidence type="ECO:0000313" key="8">
    <source>
        <dbReference type="Proteomes" id="UP001519325"/>
    </source>
</evidence>
<sequence length="329" mass="36936">MRSWIRMGAQLVRYTQMRNNYMGAEPRVPSRPLVRFKLLGSVEAEVDGGLADLGSPRERRLLTALLSAKGRPVLRNVLVDWVWDDLPKDPGQALNEVVSNLRTKRLKPIGLGDALINGGGTYLLKVPVEWVDVHRFHTLLDRAAQLDGNEARDLLYAAVQLGSTTPLAGIDGRKIDAYRERLAADYRNAQIRFCAIEVGAGRVLERIPQLESLFREMPDDALVTWIYMSGLHNVGRTDRALGVYGEHRRQVIELGLEVAPQVSQLQTRLLREIPALPYNYPEETMSDTTTDHDEDTAPEADEESKPNVVTHVGAVHSENVVFGIQYQRR</sequence>
<gene>
    <name evidence="7" type="ORF">BJ987_003913</name>
</gene>
<dbReference type="InterPro" id="IPR016032">
    <property type="entry name" value="Sig_transdc_resp-reg_C-effctor"/>
</dbReference>
<dbReference type="Pfam" id="PF03704">
    <property type="entry name" value="BTAD"/>
    <property type="match status" value="1"/>
</dbReference>
<evidence type="ECO:0000259" key="6">
    <source>
        <dbReference type="SMART" id="SM01043"/>
    </source>
</evidence>
<dbReference type="SMART" id="SM01043">
    <property type="entry name" value="BTAD"/>
    <property type="match status" value="1"/>
</dbReference>
<dbReference type="RefSeq" id="WP_209891973.1">
    <property type="nucleotide sequence ID" value="NZ_JAGGMR010000001.1"/>
</dbReference>
<organism evidence="7 8">
    <name type="scientific">Nocardia goodfellowii</name>
    <dbReference type="NCBI Taxonomy" id="882446"/>
    <lineage>
        <taxon>Bacteria</taxon>
        <taxon>Bacillati</taxon>
        <taxon>Actinomycetota</taxon>
        <taxon>Actinomycetes</taxon>
        <taxon>Mycobacteriales</taxon>
        <taxon>Nocardiaceae</taxon>
        <taxon>Nocardia</taxon>
    </lineage>
</organism>
<evidence type="ECO:0000313" key="7">
    <source>
        <dbReference type="EMBL" id="MBP2191012.1"/>
    </source>
</evidence>
<evidence type="ECO:0000256" key="5">
    <source>
        <dbReference type="SAM" id="MobiDB-lite"/>
    </source>
</evidence>
<feature type="compositionally biased region" description="Acidic residues" evidence="5">
    <location>
        <begin position="292"/>
        <end position="302"/>
    </location>
</feature>
<dbReference type="SUPFAM" id="SSF48452">
    <property type="entry name" value="TPR-like"/>
    <property type="match status" value="1"/>
</dbReference>